<keyword evidence="1" id="KW-0805">Transcription regulation</keyword>
<dbReference type="PROSITE" id="PS01117">
    <property type="entry name" value="HTH_MARR_1"/>
    <property type="match status" value="1"/>
</dbReference>
<organism evidence="5 6">
    <name type="scientific">Psychrobacillus lasiicapitis</name>
    <dbReference type="NCBI Taxonomy" id="1636719"/>
    <lineage>
        <taxon>Bacteria</taxon>
        <taxon>Bacillati</taxon>
        <taxon>Bacillota</taxon>
        <taxon>Bacilli</taxon>
        <taxon>Bacillales</taxon>
        <taxon>Bacillaceae</taxon>
        <taxon>Psychrobacillus</taxon>
    </lineage>
</organism>
<evidence type="ECO:0000256" key="3">
    <source>
        <dbReference type="ARBA" id="ARBA00023163"/>
    </source>
</evidence>
<dbReference type="PRINTS" id="PR00598">
    <property type="entry name" value="HTHMARR"/>
</dbReference>
<dbReference type="InterPro" id="IPR000835">
    <property type="entry name" value="HTH_MarR-typ"/>
</dbReference>
<dbReference type="PANTHER" id="PTHR42756">
    <property type="entry name" value="TRANSCRIPTIONAL REGULATOR, MARR"/>
    <property type="match status" value="1"/>
</dbReference>
<name>A0A544SX79_9BACI</name>
<dbReference type="SUPFAM" id="SSF46785">
    <property type="entry name" value="Winged helix' DNA-binding domain"/>
    <property type="match status" value="1"/>
</dbReference>
<dbReference type="InterPro" id="IPR023187">
    <property type="entry name" value="Tscrpt_reg_MarR-type_CS"/>
</dbReference>
<feature type="domain" description="HTH marR-type" evidence="4">
    <location>
        <begin position="22"/>
        <end position="157"/>
    </location>
</feature>
<evidence type="ECO:0000256" key="2">
    <source>
        <dbReference type="ARBA" id="ARBA00023125"/>
    </source>
</evidence>
<evidence type="ECO:0000313" key="5">
    <source>
        <dbReference type="EMBL" id="TQR09800.1"/>
    </source>
</evidence>
<dbReference type="EMBL" id="VDGH01000012">
    <property type="protein sequence ID" value="TQR09800.1"/>
    <property type="molecule type" value="Genomic_DNA"/>
</dbReference>
<dbReference type="Pfam" id="PF01047">
    <property type="entry name" value="MarR"/>
    <property type="match status" value="1"/>
</dbReference>
<dbReference type="OrthoDB" id="2352979at2"/>
<sequence>MNNSKKNGAIIVNCNIPPDSRSSQFLHTFWRVNRNMMRFIHKTALENDLSIPQYSILMTIAPRKEMTQKQLGEVLQIPKSTLSTAVDGLVQTEWLHRQPVPDNRREMQLILSEKGNSLFDKISQQKGSIHRTIESIMGTLSEQQFEEFQATLLHIADFLESETISKENNPDD</sequence>
<comment type="caution">
    <text evidence="5">The sequence shown here is derived from an EMBL/GenBank/DDBJ whole genome shotgun (WGS) entry which is preliminary data.</text>
</comment>
<dbReference type="SMART" id="SM00347">
    <property type="entry name" value="HTH_MARR"/>
    <property type="match status" value="1"/>
</dbReference>
<gene>
    <name evidence="5" type="ORF">FG382_18850</name>
</gene>
<dbReference type="Proteomes" id="UP000317316">
    <property type="component" value="Unassembled WGS sequence"/>
</dbReference>
<keyword evidence="3" id="KW-0804">Transcription</keyword>
<accession>A0A544SX79</accession>
<evidence type="ECO:0000313" key="6">
    <source>
        <dbReference type="Proteomes" id="UP000317316"/>
    </source>
</evidence>
<evidence type="ECO:0000256" key="1">
    <source>
        <dbReference type="ARBA" id="ARBA00023015"/>
    </source>
</evidence>
<dbReference type="Gene3D" id="1.10.10.10">
    <property type="entry name" value="Winged helix-like DNA-binding domain superfamily/Winged helix DNA-binding domain"/>
    <property type="match status" value="1"/>
</dbReference>
<dbReference type="InterPro" id="IPR036388">
    <property type="entry name" value="WH-like_DNA-bd_sf"/>
</dbReference>
<proteinExistence type="predicted"/>
<dbReference type="InterPro" id="IPR036390">
    <property type="entry name" value="WH_DNA-bd_sf"/>
</dbReference>
<keyword evidence="6" id="KW-1185">Reference proteome</keyword>
<keyword evidence="2" id="KW-0238">DNA-binding</keyword>
<dbReference type="PROSITE" id="PS50995">
    <property type="entry name" value="HTH_MARR_2"/>
    <property type="match status" value="1"/>
</dbReference>
<dbReference type="GO" id="GO:0003700">
    <property type="term" value="F:DNA-binding transcription factor activity"/>
    <property type="evidence" value="ECO:0007669"/>
    <property type="project" value="InterPro"/>
</dbReference>
<dbReference type="GO" id="GO:0003677">
    <property type="term" value="F:DNA binding"/>
    <property type="evidence" value="ECO:0007669"/>
    <property type="project" value="UniProtKB-KW"/>
</dbReference>
<dbReference type="AlphaFoldDB" id="A0A544SX79"/>
<dbReference type="PANTHER" id="PTHR42756:SF1">
    <property type="entry name" value="TRANSCRIPTIONAL REPRESSOR OF EMRAB OPERON"/>
    <property type="match status" value="1"/>
</dbReference>
<protein>
    <submittedName>
        <fullName evidence="5">MarR family transcriptional regulator</fullName>
    </submittedName>
</protein>
<reference evidence="5 6" key="1">
    <citation type="submission" date="2019-05" db="EMBL/GenBank/DDBJ databases">
        <title>Psychrobacillus vulpis sp. nov., a new species isolated from feces of a red fox that inhabits in The Tablas de Daimiel Natural Park, Albacete, Spain.</title>
        <authorList>
            <person name="Rodriguez M."/>
            <person name="Reina J.C."/>
            <person name="Bejar V."/>
            <person name="Llamas I."/>
        </authorList>
    </citation>
    <scope>NUCLEOTIDE SEQUENCE [LARGE SCALE GENOMIC DNA]</scope>
    <source>
        <strain evidence="5 6">NEAU-3TGS17</strain>
    </source>
</reference>
<evidence type="ECO:0000259" key="4">
    <source>
        <dbReference type="PROSITE" id="PS50995"/>
    </source>
</evidence>